<dbReference type="GO" id="GO:0003887">
    <property type="term" value="F:DNA-directed DNA polymerase activity"/>
    <property type="evidence" value="ECO:0007669"/>
    <property type="project" value="InterPro"/>
</dbReference>
<comment type="subcellular location">
    <subcellularLocation>
        <location evidence="1">Nucleus</location>
    </subcellularLocation>
</comment>
<feature type="active site" description="Nucleophile; Schiff-base intermediate with DNA; for 5'-dRP lyase activity" evidence="6">
    <location>
        <position position="460"/>
    </location>
</feature>
<dbReference type="InterPro" id="IPR010996">
    <property type="entry name" value="HHH_MUS81"/>
</dbReference>
<evidence type="ECO:0000313" key="10">
    <source>
        <dbReference type="Proteomes" id="UP000291116"/>
    </source>
</evidence>
<organism evidence="9 10">
    <name type="scientific">Pseudo-nitzschia multistriata</name>
    <dbReference type="NCBI Taxonomy" id="183589"/>
    <lineage>
        <taxon>Eukaryota</taxon>
        <taxon>Sar</taxon>
        <taxon>Stramenopiles</taxon>
        <taxon>Ochrophyta</taxon>
        <taxon>Bacillariophyta</taxon>
        <taxon>Bacillariophyceae</taxon>
        <taxon>Bacillariophycidae</taxon>
        <taxon>Bacillariales</taxon>
        <taxon>Bacillariaceae</taxon>
        <taxon>Pseudo-nitzschia</taxon>
    </lineage>
</organism>
<keyword evidence="10" id="KW-1185">Reference proteome</keyword>
<dbReference type="Gene3D" id="3.30.1740.10">
    <property type="entry name" value="Zinc finger, PARP-type"/>
    <property type="match status" value="1"/>
</dbReference>
<evidence type="ECO:0000256" key="1">
    <source>
        <dbReference type="ARBA" id="ARBA00004123"/>
    </source>
</evidence>
<dbReference type="PANTHER" id="PTHR11276:SF28">
    <property type="entry name" value="DNA POLYMERASE LAMBDA"/>
    <property type="match status" value="1"/>
</dbReference>
<feature type="domain" description="PARP-type" evidence="8">
    <location>
        <begin position="6"/>
        <end position="99"/>
    </location>
</feature>
<dbReference type="InterPro" id="IPR027421">
    <property type="entry name" value="DNA_pol_lamdba_lyase_dom_sf"/>
</dbReference>
<dbReference type="SUPFAM" id="SSF47802">
    <property type="entry name" value="DNA polymerase beta, N-terminal domain-like"/>
    <property type="match status" value="1"/>
</dbReference>
<dbReference type="GO" id="GO:0003677">
    <property type="term" value="F:DNA binding"/>
    <property type="evidence" value="ECO:0007669"/>
    <property type="project" value="InterPro"/>
</dbReference>
<accession>A0A448ZLW5</accession>
<feature type="region of interest" description="Disordered" evidence="7">
    <location>
        <begin position="264"/>
        <end position="294"/>
    </location>
</feature>
<feature type="compositionally biased region" description="Basic residues" evidence="7">
    <location>
        <begin position="139"/>
        <end position="148"/>
    </location>
</feature>
<dbReference type="Pfam" id="PF14716">
    <property type="entry name" value="HHH_8"/>
    <property type="match status" value="1"/>
</dbReference>
<evidence type="ECO:0000256" key="7">
    <source>
        <dbReference type="SAM" id="MobiDB-lite"/>
    </source>
</evidence>
<keyword evidence="5" id="KW-0539">Nucleus</keyword>
<protein>
    <recommendedName>
        <fullName evidence="8">PARP-type domain-containing protein</fullName>
    </recommendedName>
</protein>
<evidence type="ECO:0000256" key="6">
    <source>
        <dbReference type="PIRSR" id="PIRSR622312-50"/>
    </source>
</evidence>
<dbReference type="GO" id="GO:0006303">
    <property type="term" value="P:double-strand break repair via nonhomologous end joining"/>
    <property type="evidence" value="ECO:0007669"/>
    <property type="project" value="TreeGrafter"/>
</dbReference>
<feature type="region of interest" description="Disordered" evidence="7">
    <location>
        <begin position="128"/>
        <end position="150"/>
    </location>
</feature>
<dbReference type="GO" id="GO:0008270">
    <property type="term" value="F:zinc ion binding"/>
    <property type="evidence" value="ECO:0007669"/>
    <property type="project" value="UniProtKB-KW"/>
</dbReference>
<name>A0A448ZLW5_9STRA</name>
<reference evidence="9 10" key="1">
    <citation type="submission" date="2019-01" db="EMBL/GenBank/DDBJ databases">
        <authorList>
            <person name="Ferrante I. M."/>
        </authorList>
    </citation>
    <scope>NUCLEOTIDE SEQUENCE [LARGE SCALE GENOMIC DNA]</scope>
    <source>
        <strain evidence="9 10">B856</strain>
    </source>
</reference>
<sequence length="481" mass="53218">MSESTYSIALAKTSRAKCKTCKEPIQKGELKVFVEAPLREGANFAMSASYHVSCFKIPRKLASAGVDVEQFVGDYLMDNDGELLLDRREEVLDMLREAASKTKAKTKKAKSSENGSSSTDLMERLKEAASVDDDGGKAPPKKKAKTNSKSKEEQEFKAMISIYRKYQKGYTVAKLKDILRWNQQLLTGTKSFVLFKVIDGELHGRLSICPLCQGDLKLMEGDYDKIYCSGRYDEDIGRRIPCSYTVPRLGNAETIRARPFYLEEPSEEEKEAMKQFREDAREGGGGGTKPGDNPVAQELLEKAEALDGKLDFTTNPGRKHAVGEFVALVKGKVDLPENRNAKMEVGKLVMANCNGKSPKEIMQIIFDKFGFADVKQEKAAAKEAAAEAACANPKNAALILAFEECSKYYFAESNRNAALSYKKAIATLTELEEAVTEDNALSFSKGKTKLPGIGKATAEKMREFCQTGTFAKLEEKREAHK</sequence>
<dbReference type="InterPro" id="IPR001510">
    <property type="entry name" value="Znf_PARP"/>
</dbReference>
<keyword evidence="4" id="KW-0862">Zinc</keyword>
<dbReference type="SMART" id="SM01336">
    <property type="entry name" value="zf-PARP"/>
    <property type="match status" value="1"/>
</dbReference>
<evidence type="ECO:0000256" key="2">
    <source>
        <dbReference type="ARBA" id="ARBA00022723"/>
    </source>
</evidence>
<evidence type="ECO:0000256" key="3">
    <source>
        <dbReference type="ARBA" id="ARBA00022771"/>
    </source>
</evidence>
<evidence type="ECO:0000313" key="9">
    <source>
        <dbReference type="EMBL" id="VEU43036.1"/>
    </source>
</evidence>
<dbReference type="SUPFAM" id="SSF57716">
    <property type="entry name" value="Glucocorticoid receptor-like (DNA-binding domain)"/>
    <property type="match status" value="1"/>
</dbReference>
<proteinExistence type="predicted"/>
<dbReference type="PANTHER" id="PTHR11276">
    <property type="entry name" value="DNA POLYMERASE TYPE-X FAMILY MEMBER"/>
    <property type="match status" value="1"/>
</dbReference>
<dbReference type="Gene3D" id="1.10.150.110">
    <property type="entry name" value="DNA polymerase beta, N-terminal domain-like"/>
    <property type="match status" value="1"/>
</dbReference>
<keyword evidence="3" id="KW-0863">Zinc-finger</keyword>
<evidence type="ECO:0000259" key="8">
    <source>
        <dbReference type="PROSITE" id="PS50064"/>
    </source>
</evidence>
<dbReference type="Proteomes" id="UP000291116">
    <property type="component" value="Unassembled WGS sequence"/>
</dbReference>
<evidence type="ECO:0000256" key="5">
    <source>
        <dbReference type="ARBA" id="ARBA00023242"/>
    </source>
</evidence>
<dbReference type="InterPro" id="IPR022312">
    <property type="entry name" value="DNA_pol_X"/>
</dbReference>
<gene>
    <name evidence="9" type="ORF">PSNMU_V1.4_AUG-EV-PASAV3_0100360</name>
</gene>
<feature type="compositionally biased region" description="Basic and acidic residues" evidence="7">
    <location>
        <begin position="271"/>
        <end position="282"/>
    </location>
</feature>
<dbReference type="GO" id="GO:0005634">
    <property type="term" value="C:nucleus"/>
    <property type="evidence" value="ECO:0007669"/>
    <property type="project" value="UniProtKB-SubCell"/>
</dbReference>
<keyword evidence="2" id="KW-0479">Metal-binding</keyword>
<dbReference type="EMBL" id="CAACVS010000509">
    <property type="protein sequence ID" value="VEU43036.1"/>
    <property type="molecule type" value="Genomic_DNA"/>
</dbReference>
<dbReference type="AlphaFoldDB" id="A0A448ZLW5"/>
<dbReference type="OrthoDB" id="205514at2759"/>
<dbReference type="PROSITE" id="PS50064">
    <property type="entry name" value="ZF_PARP_2"/>
    <property type="match status" value="1"/>
</dbReference>
<evidence type="ECO:0000256" key="4">
    <source>
        <dbReference type="ARBA" id="ARBA00022833"/>
    </source>
</evidence>
<dbReference type="Gene3D" id="3.90.640.80">
    <property type="match status" value="1"/>
</dbReference>
<dbReference type="InterPro" id="IPR036957">
    <property type="entry name" value="Znf_PARP_sf"/>
</dbReference>